<accession>A0A6P5A7H5</accession>
<keyword evidence="3" id="KW-1185">Reference proteome</keyword>
<evidence type="ECO:0000256" key="1">
    <source>
        <dbReference type="ARBA" id="ARBA00038097"/>
    </source>
</evidence>
<sequence length="293" mass="33333">MVHGYGAAAGFFFLNFDSLAEHREVYAFDILGFGRSSRYEFSTKADVTEEEFVSSIEEWRSSVGLEKFVLMGTSFGGFLAASYAIKHPGRVTHLVLADPWGFPERTEQAAKELRKQDEALLFLLQMSFWMKIVCPLMSHFNLLAPSRVAGPLGPQLLRWARPDIRNKFADGFQDNTVIDYLYHCIAQPPSAETAFRHLQNGGWEWAKNPMLPRLYSLDPDVPITFIYGTDTWMDSKTGEQAAILRKGSSVDTIYIKNAGHHMYAEQHGDFNRELVRICKHADKKKNIICPCRQ</sequence>
<reference evidence="4" key="1">
    <citation type="submission" date="2025-08" db="UniProtKB">
        <authorList>
            <consortium name="RefSeq"/>
        </authorList>
    </citation>
    <scope>IDENTIFICATION</scope>
    <source>
        <tissue evidence="4">Gonad</tissue>
    </source>
</reference>
<evidence type="ECO:0000259" key="2">
    <source>
        <dbReference type="Pfam" id="PF00561"/>
    </source>
</evidence>
<dbReference type="GO" id="GO:0006654">
    <property type="term" value="P:phosphatidic acid biosynthetic process"/>
    <property type="evidence" value="ECO:0007669"/>
    <property type="project" value="TreeGrafter"/>
</dbReference>
<dbReference type="Pfam" id="PF00561">
    <property type="entry name" value="Abhydrolase_1"/>
    <property type="match status" value="1"/>
</dbReference>
<dbReference type="PANTHER" id="PTHR42886">
    <property type="entry name" value="RE40534P-RELATED"/>
    <property type="match status" value="1"/>
</dbReference>
<dbReference type="InterPro" id="IPR000073">
    <property type="entry name" value="AB_hydrolase_1"/>
</dbReference>
<feature type="domain" description="AB hydrolase-1" evidence="2">
    <location>
        <begin position="1"/>
        <end position="264"/>
    </location>
</feature>
<dbReference type="GO" id="GO:0042171">
    <property type="term" value="F:lysophosphatidic acid acyltransferase activity"/>
    <property type="evidence" value="ECO:0007669"/>
    <property type="project" value="TreeGrafter"/>
</dbReference>
<dbReference type="Proteomes" id="UP000515135">
    <property type="component" value="Unplaced"/>
</dbReference>
<evidence type="ECO:0000313" key="3">
    <source>
        <dbReference type="Proteomes" id="UP000515135"/>
    </source>
</evidence>
<evidence type="ECO:0000313" key="4">
    <source>
        <dbReference type="RefSeq" id="XP_019639247.1"/>
    </source>
</evidence>
<dbReference type="KEGG" id="bbel:109481185"/>
<protein>
    <submittedName>
        <fullName evidence="4">Protein ABHD4-like</fullName>
    </submittedName>
</protein>
<dbReference type="PANTHER" id="PTHR42886:SF29">
    <property type="entry name" value="PUMMELIG, ISOFORM A"/>
    <property type="match status" value="1"/>
</dbReference>
<dbReference type="GO" id="GO:0052689">
    <property type="term" value="F:carboxylic ester hydrolase activity"/>
    <property type="evidence" value="ECO:0007669"/>
    <property type="project" value="TreeGrafter"/>
</dbReference>
<dbReference type="GO" id="GO:0055088">
    <property type="term" value="P:lipid homeostasis"/>
    <property type="evidence" value="ECO:0007669"/>
    <property type="project" value="TreeGrafter"/>
</dbReference>
<organism evidence="3 4">
    <name type="scientific">Branchiostoma belcheri</name>
    <name type="common">Amphioxus</name>
    <dbReference type="NCBI Taxonomy" id="7741"/>
    <lineage>
        <taxon>Eukaryota</taxon>
        <taxon>Metazoa</taxon>
        <taxon>Chordata</taxon>
        <taxon>Cephalochordata</taxon>
        <taxon>Leptocardii</taxon>
        <taxon>Amphioxiformes</taxon>
        <taxon>Branchiostomatidae</taxon>
        <taxon>Branchiostoma</taxon>
    </lineage>
</organism>
<comment type="similarity">
    <text evidence="1">Belongs to the peptidase S33 family. ABHD4/ABHD5 subfamily.</text>
</comment>
<dbReference type="RefSeq" id="XP_019639247.1">
    <property type="nucleotide sequence ID" value="XM_019783688.1"/>
</dbReference>
<dbReference type="GeneID" id="109481185"/>
<gene>
    <name evidence="4" type="primary">LOC109481185</name>
</gene>
<dbReference type="SUPFAM" id="SSF53474">
    <property type="entry name" value="alpha/beta-Hydrolases"/>
    <property type="match status" value="1"/>
</dbReference>
<dbReference type="Gene3D" id="3.40.50.1820">
    <property type="entry name" value="alpha/beta hydrolase"/>
    <property type="match status" value="1"/>
</dbReference>
<dbReference type="AlphaFoldDB" id="A0A6P5A7H5"/>
<dbReference type="InterPro" id="IPR029058">
    <property type="entry name" value="AB_hydrolase_fold"/>
</dbReference>
<dbReference type="GO" id="GO:0005739">
    <property type="term" value="C:mitochondrion"/>
    <property type="evidence" value="ECO:0007669"/>
    <property type="project" value="TreeGrafter"/>
</dbReference>
<proteinExistence type="inferred from homology"/>
<dbReference type="OrthoDB" id="7457040at2759"/>
<dbReference type="PRINTS" id="PR00111">
    <property type="entry name" value="ABHYDROLASE"/>
</dbReference>
<dbReference type="GO" id="GO:0005811">
    <property type="term" value="C:lipid droplet"/>
    <property type="evidence" value="ECO:0007669"/>
    <property type="project" value="TreeGrafter"/>
</dbReference>
<name>A0A6P5A7H5_BRABE</name>